<protein>
    <submittedName>
        <fullName evidence="1">Uncharacterized protein</fullName>
    </submittedName>
</protein>
<gene>
    <name evidence="1" type="ORF">IDJ76_16390</name>
</gene>
<accession>A0A926S3X3</accession>
<comment type="caution">
    <text evidence="1">The sequence shown here is derived from an EMBL/GenBank/DDBJ whole genome shotgun (WGS) entry which is preliminary data.</text>
</comment>
<dbReference type="AlphaFoldDB" id="A0A926S3X3"/>
<evidence type="ECO:0000313" key="2">
    <source>
        <dbReference type="Proteomes" id="UP000619078"/>
    </source>
</evidence>
<proteinExistence type="predicted"/>
<dbReference type="RefSeq" id="WP_191164537.1">
    <property type="nucleotide sequence ID" value="NZ_JACWMX010000007.1"/>
</dbReference>
<dbReference type="EMBL" id="JACWMX010000007">
    <property type="protein sequence ID" value="MBD1394689.1"/>
    <property type="molecule type" value="Genomic_DNA"/>
</dbReference>
<reference evidence="1" key="1">
    <citation type="submission" date="2020-09" db="EMBL/GenBank/DDBJ databases">
        <title>Novel species of Mucilaginibacter isolated from a glacier on the Tibetan Plateau.</title>
        <authorList>
            <person name="Liu Q."/>
            <person name="Xin Y.-H."/>
        </authorList>
    </citation>
    <scope>NUCLEOTIDE SEQUENCE</scope>
    <source>
        <strain evidence="1">ZB1P21</strain>
    </source>
</reference>
<sequence>MRTNWDKVKADLDGKVMISVGNQDNFLLNYAVKLLDAEMKKLNSSFVFTYYPGDHFTIATTEFFKDGNSFLENQYQQWQDKRTRK</sequence>
<name>A0A926S3X3_9SPHI</name>
<keyword evidence="2" id="KW-1185">Reference proteome</keyword>
<dbReference type="Proteomes" id="UP000619078">
    <property type="component" value="Unassembled WGS sequence"/>
</dbReference>
<organism evidence="1 2">
    <name type="scientific">Mucilaginibacter glaciei</name>
    <dbReference type="NCBI Taxonomy" id="2772109"/>
    <lineage>
        <taxon>Bacteria</taxon>
        <taxon>Pseudomonadati</taxon>
        <taxon>Bacteroidota</taxon>
        <taxon>Sphingobacteriia</taxon>
        <taxon>Sphingobacteriales</taxon>
        <taxon>Sphingobacteriaceae</taxon>
        <taxon>Mucilaginibacter</taxon>
    </lineage>
</organism>
<evidence type="ECO:0000313" key="1">
    <source>
        <dbReference type="EMBL" id="MBD1394689.1"/>
    </source>
</evidence>